<dbReference type="Proteomes" id="UP000524246">
    <property type="component" value="Unassembled WGS sequence"/>
</dbReference>
<dbReference type="EMBL" id="JAAZON010000604">
    <property type="protein sequence ID" value="NMC64116.1"/>
    <property type="molecule type" value="Genomic_DNA"/>
</dbReference>
<sequence length="177" mass="19592">GELRIGNSDIGMAVQPNNQGAIPFINCRDTSLDPNSASVEVTNYNLRHREGPISGKLDGDGRYFSFRRASALRNFVTFDPGEEVSISLSRKKVKVHDDCLVLILESDKRQIVIEVPVKPSYSRMDVDYRAHRVVSSVLPKTEVKASIPEYLRSAAVLLPLDEMVGFPSLNRAISCSS</sequence>
<proteinExistence type="predicted"/>
<evidence type="ECO:0000313" key="1">
    <source>
        <dbReference type="EMBL" id="NMC64116.1"/>
    </source>
</evidence>
<protein>
    <submittedName>
        <fullName evidence="1">Uncharacterized protein</fullName>
    </submittedName>
</protein>
<evidence type="ECO:0000313" key="2">
    <source>
        <dbReference type="Proteomes" id="UP000524246"/>
    </source>
</evidence>
<gene>
    <name evidence="1" type="ORF">GYA55_13210</name>
</gene>
<reference evidence="1 2" key="1">
    <citation type="journal article" date="2020" name="Biotechnol. Biofuels">
        <title>New insights from the biogas microbiome by comprehensive genome-resolved metagenomics of nearly 1600 species originating from multiple anaerobic digesters.</title>
        <authorList>
            <person name="Campanaro S."/>
            <person name="Treu L."/>
            <person name="Rodriguez-R L.M."/>
            <person name="Kovalovszki A."/>
            <person name="Ziels R.M."/>
            <person name="Maus I."/>
            <person name="Zhu X."/>
            <person name="Kougias P.G."/>
            <person name="Basile A."/>
            <person name="Luo G."/>
            <person name="Schluter A."/>
            <person name="Konstantinidis K.T."/>
            <person name="Angelidaki I."/>
        </authorList>
    </citation>
    <scope>NUCLEOTIDE SEQUENCE [LARGE SCALE GENOMIC DNA]</scope>
    <source>
        <strain evidence="1">AS27yjCOA_65</strain>
    </source>
</reference>
<organism evidence="1 2">
    <name type="scientific">SAR324 cluster bacterium</name>
    <dbReference type="NCBI Taxonomy" id="2024889"/>
    <lineage>
        <taxon>Bacteria</taxon>
        <taxon>Deltaproteobacteria</taxon>
        <taxon>SAR324 cluster</taxon>
    </lineage>
</organism>
<accession>A0A7X9FTM7</accession>
<feature type="non-terminal residue" evidence="1">
    <location>
        <position position="1"/>
    </location>
</feature>
<comment type="caution">
    <text evidence="1">The sequence shown here is derived from an EMBL/GenBank/DDBJ whole genome shotgun (WGS) entry which is preliminary data.</text>
</comment>
<dbReference type="AlphaFoldDB" id="A0A7X9FTM7"/>
<name>A0A7X9FTM7_9DELT</name>